<dbReference type="EMBL" id="CM008050">
    <property type="protein sequence ID" value="PVH39181.1"/>
    <property type="molecule type" value="Genomic_DNA"/>
</dbReference>
<organism evidence="2">
    <name type="scientific">Panicum hallii</name>
    <dbReference type="NCBI Taxonomy" id="206008"/>
    <lineage>
        <taxon>Eukaryota</taxon>
        <taxon>Viridiplantae</taxon>
        <taxon>Streptophyta</taxon>
        <taxon>Embryophyta</taxon>
        <taxon>Tracheophyta</taxon>
        <taxon>Spermatophyta</taxon>
        <taxon>Magnoliopsida</taxon>
        <taxon>Liliopsida</taxon>
        <taxon>Poales</taxon>
        <taxon>Poaceae</taxon>
        <taxon>PACMAD clade</taxon>
        <taxon>Panicoideae</taxon>
        <taxon>Panicodae</taxon>
        <taxon>Paniceae</taxon>
        <taxon>Panicinae</taxon>
        <taxon>Panicum</taxon>
        <taxon>Panicum sect. Panicum</taxon>
    </lineage>
</organism>
<feature type="compositionally biased region" description="Acidic residues" evidence="1">
    <location>
        <begin position="49"/>
        <end position="77"/>
    </location>
</feature>
<evidence type="ECO:0000313" key="2">
    <source>
        <dbReference type="EMBL" id="PVH39181.1"/>
    </source>
</evidence>
<sequence length="125" mass="13462">MVGGGYLRNVRSLYSRARSAPAPCDVAEGSSRRGKGRRGRGSSQGPSQDDTEEEAQLPTQDEEVQERDEESQEEDEEAQHTASGSAGSGSAASGASRVYLRGPSSLPHQPIPRDRRPLITPDKDR</sequence>
<feature type="compositionally biased region" description="Low complexity" evidence="1">
    <location>
        <begin position="82"/>
        <end position="96"/>
    </location>
</feature>
<gene>
    <name evidence="2" type="ORF">PAHAL_5G449400</name>
</gene>
<proteinExistence type="predicted"/>
<reference evidence="2" key="1">
    <citation type="submission" date="2018-04" db="EMBL/GenBank/DDBJ databases">
        <title>WGS assembly of Panicum hallii.</title>
        <authorList>
            <person name="Lovell J."/>
            <person name="Jenkins J."/>
            <person name="Lowry D."/>
            <person name="Mamidi S."/>
            <person name="Sreedasyam A."/>
            <person name="Weng X."/>
            <person name="Barry K."/>
            <person name="Bonette J."/>
            <person name="Campitelli B."/>
            <person name="Daum C."/>
            <person name="Gordon S."/>
            <person name="Gould B."/>
            <person name="Lipzen A."/>
            <person name="Macqueen A."/>
            <person name="Palacio-Mejia J."/>
            <person name="Plott C."/>
            <person name="Shakirov E."/>
            <person name="Shu S."/>
            <person name="Yoshinaga Y."/>
            <person name="Zane M."/>
            <person name="Rokhsar D."/>
            <person name="Grimwood J."/>
            <person name="Schmutz J."/>
            <person name="Juenger T."/>
        </authorList>
    </citation>
    <scope>NUCLEOTIDE SEQUENCE [LARGE SCALE GENOMIC DNA]</scope>
    <source>
        <strain evidence="2">FIL2</strain>
    </source>
</reference>
<evidence type="ECO:0000256" key="1">
    <source>
        <dbReference type="SAM" id="MobiDB-lite"/>
    </source>
</evidence>
<dbReference type="Gramene" id="PVH39181">
    <property type="protein sequence ID" value="PVH39181"/>
    <property type="gene ID" value="PAHAL_5G449400"/>
</dbReference>
<feature type="region of interest" description="Disordered" evidence="1">
    <location>
        <begin position="14"/>
        <end position="125"/>
    </location>
</feature>
<dbReference type="Proteomes" id="UP000243499">
    <property type="component" value="Chromosome 5"/>
</dbReference>
<protein>
    <submittedName>
        <fullName evidence="2">Uncharacterized protein</fullName>
    </submittedName>
</protein>
<feature type="compositionally biased region" description="Basic and acidic residues" evidence="1">
    <location>
        <begin position="111"/>
        <end position="125"/>
    </location>
</feature>
<accession>A0A2T8INC3</accession>
<dbReference type="AlphaFoldDB" id="A0A2T8INC3"/>
<name>A0A2T8INC3_9POAL</name>